<dbReference type="GO" id="GO:0043571">
    <property type="term" value="P:maintenance of CRISPR repeat elements"/>
    <property type="evidence" value="ECO:0007669"/>
    <property type="project" value="InterPro"/>
</dbReference>
<reference evidence="1 2" key="1">
    <citation type="submission" date="2012-09" db="EMBL/GenBank/DDBJ databases">
        <title>The Genome Sequence of Veillonella ratti ACS-216-V-COL6B.</title>
        <authorList>
            <consortium name="The Broad Institute Genome Sequencing Platform"/>
            <person name="Earl A."/>
            <person name="Ward D."/>
            <person name="Feldgarden M."/>
            <person name="Gevers D."/>
            <person name="Saerens B."/>
            <person name="Vaneechoutte M."/>
            <person name="Walker B."/>
            <person name="Young S.K."/>
            <person name="Zeng Q."/>
            <person name="Gargeya S."/>
            <person name="Fitzgerald M."/>
            <person name="Haas B."/>
            <person name="Abouelleil A."/>
            <person name="Alvarado L."/>
            <person name="Arachchi H.M."/>
            <person name="Berlin A."/>
            <person name="Chapman S.B."/>
            <person name="Goldberg J."/>
            <person name="Griggs A."/>
            <person name="Gujja S."/>
            <person name="Hansen M."/>
            <person name="Howarth C."/>
            <person name="Imamovic A."/>
            <person name="Larimer J."/>
            <person name="McCowen C."/>
            <person name="Montmayeur A."/>
            <person name="Murphy C."/>
            <person name="Neiman D."/>
            <person name="Pearson M."/>
            <person name="Priest M."/>
            <person name="Roberts A."/>
            <person name="Saif S."/>
            <person name="Shea T."/>
            <person name="Sisk P."/>
            <person name="Sykes S."/>
            <person name="Wortman J."/>
            <person name="Nusbaum C."/>
            <person name="Birren B."/>
        </authorList>
    </citation>
    <scope>NUCLEOTIDE SEQUENCE [LARGE SCALE GENOMIC DNA]</scope>
    <source>
        <strain evidence="1 2">ACS-216-V-Col6b</strain>
    </source>
</reference>
<protein>
    <submittedName>
        <fullName evidence="1">CRISPR-associated protein cas7/csd2, subtype I-c/dvulg</fullName>
    </submittedName>
</protein>
<evidence type="ECO:0000313" key="1">
    <source>
        <dbReference type="EMBL" id="EKU78430.1"/>
    </source>
</evidence>
<dbReference type="InterPro" id="IPR006482">
    <property type="entry name" value="Cas7_Csh2/Csh2"/>
</dbReference>
<dbReference type="eggNOG" id="COG3649">
    <property type="taxonomic scope" value="Bacteria"/>
</dbReference>
<comment type="caution">
    <text evidence="1">The sequence shown here is derived from an EMBL/GenBank/DDBJ whole genome shotgun (WGS) entry which is preliminary data.</text>
</comment>
<dbReference type="PATRIC" id="fig|883156.3.peg.1027"/>
<proteinExistence type="predicted"/>
<dbReference type="InterPro" id="IPR013418">
    <property type="entry name" value="CRISPR-assoc_prot_Cas7/Csd2"/>
</dbReference>
<dbReference type="NCBIfam" id="TIGR01595">
    <property type="entry name" value="cas_CT1132"/>
    <property type="match status" value="1"/>
</dbReference>
<accession>K9DM29</accession>
<organism evidence="1 2">
    <name type="scientific">Veillonella seminalis ACS-216-V-Col6b</name>
    <dbReference type="NCBI Taxonomy" id="883156"/>
    <lineage>
        <taxon>Bacteria</taxon>
        <taxon>Bacillati</taxon>
        <taxon>Bacillota</taxon>
        <taxon>Negativicutes</taxon>
        <taxon>Veillonellales</taxon>
        <taxon>Veillonellaceae</taxon>
        <taxon>Veillonella</taxon>
    </lineage>
</organism>
<dbReference type="RefSeq" id="WP_006555934.1">
    <property type="nucleotide sequence ID" value="NZ_JH992937.1"/>
</dbReference>
<dbReference type="AlphaFoldDB" id="K9DM29"/>
<dbReference type="EMBL" id="AHAF01000005">
    <property type="protein sequence ID" value="EKU78430.1"/>
    <property type="molecule type" value="Genomic_DNA"/>
</dbReference>
<dbReference type="Pfam" id="PF05107">
    <property type="entry name" value="Cas_Cas7"/>
    <property type="match status" value="1"/>
</dbReference>
<dbReference type="HOGENOM" id="CLU_071770_2_0_9"/>
<sequence length="284" mass="32089">MSTLSKKIDFVLFFSVNGANPNGDPLMGNTPRTDYEGYGEVSDVAIKRKIRNRLQDSGQEIFVKSQERIDDGFMSLEARFKKQFNDKDTTEKVVEESCKKWLDVRAFGQVMTYQKRSIGIRGPVSISRGKSLDIIDVISMQITRSTNGMQAEEGKQRSSDTMGTKHFVEFGVYKVCGSINCYFAEKTGFTDEDAELIKQALLTLFENDMSSARPEGSMAVERLYWFTHPNKIGCTSSAHIHNLVDIKRVNPESIPHSFTDYDISLNQDKLASYKDLGLEVEELV</sequence>
<name>K9DM29_9FIRM</name>
<keyword evidence="2" id="KW-1185">Reference proteome</keyword>
<gene>
    <name evidence="1" type="ORF">HMPREF9282_01047</name>
</gene>
<evidence type="ECO:0000313" key="2">
    <source>
        <dbReference type="Proteomes" id="UP000009891"/>
    </source>
</evidence>
<dbReference type="STRING" id="883156.HMPREF9282_01047"/>
<dbReference type="Proteomes" id="UP000009891">
    <property type="component" value="Unassembled WGS sequence"/>
</dbReference>
<dbReference type="NCBIfam" id="TIGR02589">
    <property type="entry name" value="cas_Csd2"/>
    <property type="match status" value="1"/>
</dbReference>
<dbReference type="OrthoDB" id="9776792at2"/>